<protein>
    <submittedName>
        <fullName evidence="2">Uncharacterized protein</fullName>
    </submittedName>
</protein>
<evidence type="ECO:0000313" key="1">
    <source>
        <dbReference type="Proteomes" id="UP000095283"/>
    </source>
</evidence>
<sequence>MSFLSDFRCIVEPQLSLNALFPLPLLDKSGIILDASGAVGTLVPFNPSGSRWKTLERRIYAQFLSLRLLSLDRKSKPAFFGLQKPFESHSLRVAGHD</sequence>
<proteinExistence type="predicted"/>
<dbReference type="AlphaFoldDB" id="A0A1I7WLT0"/>
<dbReference type="WBParaSite" id="Hba_06097">
    <property type="protein sequence ID" value="Hba_06097"/>
    <property type="gene ID" value="Hba_06097"/>
</dbReference>
<name>A0A1I7WLT0_HETBA</name>
<evidence type="ECO:0000313" key="2">
    <source>
        <dbReference type="WBParaSite" id="Hba_06097"/>
    </source>
</evidence>
<dbReference type="Proteomes" id="UP000095283">
    <property type="component" value="Unplaced"/>
</dbReference>
<reference evidence="2" key="1">
    <citation type="submission" date="2016-11" db="UniProtKB">
        <authorList>
            <consortium name="WormBaseParasite"/>
        </authorList>
    </citation>
    <scope>IDENTIFICATION</scope>
</reference>
<accession>A0A1I7WLT0</accession>
<keyword evidence="1" id="KW-1185">Reference proteome</keyword>
<organism evidence="1 2">
    <name type="scientific">Heterorhabditis bacteriophora</name>
    <name type="common">Entomopathogenic nematode worm</name>
    <dbReference type="NCBI Taxonomy" id="37862"/>
    <lineage>
        <taxon>Eukaryota</taxon>
        <taxon>Metazoa</taxon>
        <taxon>Ecdysozoa</taxon>
        <taxon>Nematoda</taxon>
        <taxon>Chromadorea</taxon>
        <taxon>Rhabditida</taxon>
        <taxon>Rhabditina</taxon>
        <taxon>Rhabditomorpha</taxon>
        <taxon>Strongyloidea</taxon>
        <taxon>Heterorhabditidae</taxon>
        <taxon>Heterorhabditis</taxon>
    </lineage>
</organism>